<evidence type="ECO:0000256" key="2">
    <source>
        <dbReference type="ARBA" id="ARBA00023157"/>
    </source>
</evidence>
<protein>
    <recommendedName>
        <fullName evidence="4">Apple domain-containing protein</fullName>
    </recommendedName>
</protein>
<feature type="signal peptide" evidence="3">
    <location>
        <begin position="1"/>
        <end position="22"/>
    </location>
</feature>
<dbReference type="InterPro" id="IPR000177">
    <property type="entry name" value="Apple"/>
</dbReference>
<dbReference type="GO" id="GO:0005576">
    <property type="term" value="C:extracellular region"/>
    <property type="evidence" value="ECO:0007669"/>
    <property type="project" value="InterPro"/>
</dbReference>
<dbReference type="EMBL" id="SPLM01000037">
    <property type="protein sequence ID" value="TMW65407.1"/>
    <property type="molecule type" value="Genomic_DNA"/>
</dbReference>
<feature type="domain" description="Apple" evidence="4">
    <location>
        <begin position="209"/>
        <end position="278"/>
    </location>
</feature>
<dbReference type="SMART" id="SM00223">
    <property type="entry name" value="APPLE"/>
    <property type="match status" value="3"/>
</dbReference>
<keyword evidence="1" id="KW-0677">Repeat</keyword>
<dbReference type="GO" id="GO:0006508">
    <property type="term" value="P:proteolysis"/>
    <property type="evidence" value="ECO:0007669"/>
    <property type="project" value="InterPro"/>
</dbReference>
<dbReference type="InterPro" id="IPR003609">
    <property type="entry name" value="Pan_app"/>
</dbReference>
<keyword evidence="2" id="KW-1015">Disulfide bond</keyword>
<dbReference type="AlphaFoldDB" id="A0A8K1CL07"/>
<feature type="chain" id="PRO_5035443566" description="Apple domain-containing protein" evidence="3">
    <location>
        <begin position="23"/>
        <end position="278"/>
    </location>
</feature>
<dbReference type="Pfam" id="PF14295">
    <property type="entry name" value="PAN_4"/>
    <property type="match status" value="3"/>
</dbReference>
<dbReference type="PANTHER" id="PTHR33946:SF4">
    <property type="entry name" value="COAGULATION FACTOR XI"/>
    <property type="match status" value="1"/>
</dbReference>
<dbReference type="Proteomes" id="UP000794436">
    <property type="component" value="Unassembled WGS sequence"/>
</dbReference>
<keyword evidence="6" id="KW-1185">Reference proteome</keyword>
<dbReference type="PROSITE" id="PS50948">
    <property type="entry name" value="PAN"/>
    <property type="match status" value="2"/>
</dbReference>
<sequence>MKLLATISLVIAITATATTVDASSLRSVNDTERHLAKMEYMAAMAPTPNCVIEHGFDYIGYDIKSVQGQPVENCCQACATTDGCRAYSWTNQNGGTCWLKSGRGEIVSNPNVKSALFSTTANNNTTCQLANDLDYVGNDIGRASASDAGQCCDICQKRSGCRAYTWTGQDGGTCWLKSKRGETTYKAGAKSAEAYPVDSGNNSPPPAKCDLVKDVDFVGNDIGSPEPGATADQCCTICKSRPACKAFTWTNQNGGTCYLKNGLTTMASMPGVVSSVMS</sequence>
<evidence type="ECO:0000313" key="5">
    <source>
        <dbReference type="EMBL" id="TMW65407.1"/>
    </source>
</evidence>
<accession>A0A8K1CL07</accession>
<dbReference type="OrthoDB" id="156202at2759"/>
<evidence type="ECO:0000259" key="4">
    <source>
        <dbReference type="PROSITE" id="PS50948"/>
    </source>
</evidence>
<comment type="caution">
    <text evidence="5">The sequence shown here is derived from an EMBL/GenBank/DDBJ whole genome shotgun (WGS) entry which is preliminary data.</text>
</comment>
<evidence type="ECO:0000256" key="3">
    <source>
        <dbReference type="SAM" id="SignalP"/>
    </source>
</evidence>
<evidence type="ECO:0000313" key="6">
    <source>
        <dbReference type="Proteomes" id="UP000794436"/>
    </source>
</evidence>
<organism evidence="5 6">
    <name type="scientific">Pythium oligandrum</name>
    <name type="common">Mycoparasitic fungus</name>
    <dbReference type="NCBI Taxonomy" id="41045"/>
    <lineage>
        <taxon>Eukaryota</taxon>
        <taxon>Sar</taxon>
        <taxon>Stramenopiles</taxon>
        <taxon>Oomycota</taxon>
        <taxon>Peronosporomycetes</taxon>
        <taxon>Pythiales</taxon>
        <taxon>Pythiaceae</taxon>
        <taxon>Pythium</taxon>
    </lineage>
</organism>
<name>A0A8K1CL07_PYTOL</name>
<dbReference type="PANTHER" id="PTHR33946">
    <property type="match status" value="1"/>
</dbReference>
<reference evidence="5" key="1">
    <citation type="submission" date="2019-03" db="EMBL/GenBank/DDBJ databases">
        <title>Long read genome sequence of the mycoparasitic Pythium oligandrum ATCC 38472 isolated from sugarbeet rhizosphere.</title>
        <authorList>
            <person name="Gaulin E."/>
        </authorList>
    </citation>
    <scope>NUCLEOTIDE SEQUENCE</scope>
    <source>
        <strain evidence="5">ATCC 38472_TT</strain>
    </source>
</reference>
<dbReference type="Gene3D" id="3.50.4.10">
    <property type="entry name" value="Hepatocyte Growth Factor"/>
    <property type="match status" value="3"/>
</dbReference>
<keyword evidence="3" id="KW-0732">Signal</keyword>
<proteinExistence type="predicted"/>
<feature type="domain" description="Apple" evidence="4">
    <location>
        <begin position="50"/>
        <end position="121"/>
    </location>
</feature>
<dbReference type="CDD" id="cd01100">
    <property type="entry name" value="APPLE_Factor_XI_like"/>
    <property type="match status" value="3"/>
</dbReference>
<gene>
    <name evidence="5" type="ORF">Poli38472_008049</name>
</gene>
<evidence type="ECO:0000256" key="1">
    <source>
        <dbReference type="ARBA" id="ARBA00022737"/>
    </source>
</evidence>